<evidence type="ECO:0000256" key="1">
    <source>
        <dbReference type="SAM" id="Phobius"/>
    </source>
</evidence>
<proteinExistence type="predicted"/>
<accession>A0A916IWZ8</accession>
<comment type="caution">
    <text evidence="2">The sequence shown here is derived from an EMBL/GenBank/DDBJ whole genome shotgun (WGS) entry which is preliminary data.</text>
</comment>
<sequence length="128" mass="13265">MQPCFRSVHSCCRHGRGYALAESLCALLIVSVGLIPLAGVGTTALARLRGHEHLAQATRAAGEFTEIAELGVVPMNRSDPVSTEGCPPLQDKGQPACPVGGKLAIARLAVGDPGSAVTLRGIALWMQP</sequence>
<keyword evidence="3" id="KW-1185">Reference proteome</keyword>
<protein>
    <submittedName>
        <fullName evidence="2">Uncharacterized protein</fullName>
    </submittedName>
</protein>
<feature type="transmembrane region" description="Helical" evidence="1">
    <location>
        <begin position="26"/>
        <end position="46"/>
    </location>
</feature>
<gene>
    <name evidence="2" type="ORF">LMG31506_03843</name>
</gene>
<reference evidence="2" key="1">
    <citation type="submission" date="2021-03" db="EMBL/GenBank/DDBJ databases">
        <authorList>
            <person name="Peeters C."/>
        </authorList>
    </citation>
    <scope>NUCLEOTIDE SEQUENCE</scope>
    <source>
        <strain evidence="2">LMG 31506</strain>
    </source>
</reference>
<organism evidence="2 3">
    <name type="scientific">Cupriavidus yeoncheonensis</name>
    <dbReference type="NCBI Taxonomy" id="1462994"/>
    <lineage>
        <taxon>Bacteria</taxon>
        <taxon>Pseudomonadati</taxon>
        <taxon>Pseudomonadota</taxon>
        <taxon>Betaproteobacteria</taxon>
        <taxon>Burkholderiales</taxon>
        <taxon>Burkholderiaceae</taxon>
        <taxon>Cupriavidus</taxon>
    </lineage>
</organism>
<keyword evidence="1" id="KW-1133">Transmembrane helix</keyword>
<dbReference type="Proteomes" id="UP000672934">
    <property type="component" value="Unassembled WGS sequence"/>
</dbReference>
<dbReference type="RefSeq" id="WP_211948758.1">
    <property type="nucleotide sequence ID" value="NZ_CAJPUY010000013.1"/>
</dbReference>
<dbReference type="AlphaFoldDB" id="A0A916IWZ8"/>
<keyword evidence="1" id="KW-0812">Transmembrane</keyword>
<keyword evidence="1" id="KW-0472">Membrane</keyword>
<name>A0A916IWZ8_9BURK</name>
<dbReference type="EMBL" id="CAJPUY010000013">
    <property type="protein sequence ID" value="CAG2148524.1"/>
    <property type="molecule type" value="Genomic_DNA"/>
</dbReference>
<evidence type="ECO:0000313" key="3">
    <source>
        <dbReference type="Proteomes" id="UP000672934"/>
    </source>
</evidence>
<evidence type="ECO:0000313" key="2">
    <source>
        <dbReference type="EMBL" id="CAG2148524.1"/>
    </source>
</evidence>